<dbReference type="SUPFAM" id="SSF55781">
    <property type="entry name" value="GAF domain-like"/>
    <property type="match status" value="1"/>
</dbReference>
<protein>
    <submittedName>
        <fullName evidence="4">HAMP domain-containing protein</fullName>
    </submittedName>
</protein>
<dbReference type="GO" id="GO:0016020">
    <property type="term" value="C:membrane"/>
    <property type="evidence" value="ECO:0007669"/>
    <property type="project" value="InterPro"/>
</dbReference>
<dbReference type="EMBL" id="SLWB01000005">
    <property type="protein sequence ID" value="TCN68962.1"/>
    <property type="molecule type" value="Genomic_DNA"/>
</dbReference>
<dbReference type="InterPro" id="IPR003660">
    <property type="entry name" value="HAMP_dom"/>
</dbReference>
<feature type="coiled-coil region" evidence="1">
    <location>
        <begin position="567"/>
        <end position="632"/>
    </location>
</feature>
<evidence type="ECO:0000313" key="5">
    <source>
        <dbReference type="Proteomes" id="UP000294830"/>
    </source>
</evidence>
<dbReference type="RefSeq" id="WP_131838975.1">
    <property type="nucleotide sequence ID" value="NZ_SLWB01000005.1"/>
</dbReference>
<dbReference type="Proteomes" id="UP000294830">
    <property type="component" value="Unassembled WGS sequence"/>
</dbReference>
<evidence type="ECO:0000256" key="1">
    <source>
        <dbReference type="SAM" id="Coils"/>
    </source>
</evidence>
<keyword evidence="2" id="KW-1133">Transmembrane helix</keyword>
<evidence type="ECO:0000256" key="2">
    <source>
        <dbReference type="SAM" id="Phobius"/>
    </source>
</evidence>
<dbReference type="CDD" id="cd06225">
    <property type="entry name" value="HAMP"/>
    <property type="match status" value="1"/>
</dbReference>
<feature type="transmembrane region" description="Helical" evidence="2">
    <location>
        <begin position="274"/>
        <end position="295"/>
    </location>
</feature>
<keyword evidence="5" id="KW-1185">Reference proteome</keyword>
<dbReference type="GO" id="GO:0007165">
    <property type="term" value="P:signal transduction"/>
    <property type="evidence" value="ECO:0007669"/>
    <property type="project" value="InterPro"/>
</dbReference>
<dbReference type="PROSITE" id="PS50885">
    <property type="entry name" value="HAMP"/>
    <property type="match status" value="1"/>
</dbReference>
<organism evidence="4 5">
    <name type="scientific">Acetobacteroides hydrogenigenes</name>
    <dbReference type="NCBI Taxonomy" id="979970"/>
    <lineage>
        <taxon>Bacteria</taxon>
        <taxon>Pseudomonadati</taxon>
        <taxon>Bacteroidota</taxon>
        <taxon>Bacteroidia</taxon>
        <taxon>Bacteroidales</taxon>
        <taxon>Rikenellaceae</taxon>
        <taxon>Acetobacteroides</taxon>
    </lineage>
</organism>
<dbReference type="AlphaFoldDB" id="A0A4R2ENU0"/>
<dbReference type="Pfam" id="PF00672">
    <property type="entry name" value="HAMP"/>
    <property type="match status" value="1"/>
</dbReference>
<dbReference type="OrthoDB" id="1120715at2"/>
<dbReference type="InterPro" id="IPR032255">
    <property type="entry name" value="HBM"/>
</dbReference>
<proteinExistence type="predicted"/>
<accession>A0A4R2ENU0</accession>
<comment type="caution">
    <text evidence="4">The sequence shown here is derived from an EMBL/GenBank/DDBJ whole genome shotgun (WGS) entry which is preliminary data.</text>
</comment>
<dbReference type="InterPro" id="IPR003018">
    <property type="entry name" value="GAF"/>
</dbReference>
<dbReference type="Pfam" id="PF13185">
    <property type="entry name" value="GAF_2"/>
    <property type="match status" value="1"/>
</dbReference>
<keyword evidence="2" id="KW-0812">Transmembrane</keyword>
<keyword evidence="2" id="KW-0472">Membrane</keyword>
<name>A0A4R2ENU0_9BACT</name>
<gene>
    <name evidence="4" type="ORF">CLV25_105164</name>
</gene>
<dbReference type="InterPro" id="IPR029016">
    <property type="entry name" value="GAF-like_dom_sf"/>
</dbReference>
<evidence type="ECO:0000313" key="4">
    <source>
        <dbReference type="EMBL" id="TCN68962.1"/>
    </source>
</evidence>
<keyword evidence="1" id="KW-0175">Coiled coil</keyword>
<evidence type="ECO:0000259" key="3">
    <source>
        <dbReference type="PROSITE" id="PS50885"/>
    </source>
</evidence>
<dbReference type="SMART" id="SM00304">
    <property type="entry name" value="HAMP"/>
    <property type="match status" value="1"/>
</dbReference>
<dbReference type="Gene3D" id="6.10.340.10">
    <property type="match status" value="1"/>
</dbReference>
<reference evidence="4 5" key="1">
    <citation type="submission" date="2019-03" db="EMBL/GenBank/DDBJ databases">
        <title>Genomic Encyclopedia of Archaeal and Bacterial Type Strains, Phase II (KMG-II): from individual species to whole genera.</title>
        <authorList>
            <person name="Goeker M."/>
        </authorList>
    </citation>
    <scope>NUCLEOTIDE SEQUENCE [LARGE SCALE GENOMIC DNA]</scope>
    <source>
        <strain evidence="4 5">RL-C</strain>
    </source>
</reference>
<dbReference type="Gene3D" id="3.30.450.40">
    <property type="match status" value="1"/>
</dbReference>
<sequence length="773" mass="86755">MILHRLSIRTLLLFTTAGITVIMGIILLVTNASIHSSIGNYTTLSRIDHLAECALRLRKNEKDFVKLDTKNPEFFATGQSRYVAEFDSILAITRSTIAELKANDAFASTELQADMAAMQQGLNGYSRSFKQLVSLVRVVGFKDEGVVGSMRKAIHEVEGELKKGSSYELMTDMLMLRRHEKDFMLRNDTTYLSKFKGQMAAMLTKVKSPTMVGLLQNYQKYFEEYVALGVKVGLNDNGGTSATMNSFADSFEQALNHARLQVKEHEQSRSNRSLFVLFAVIILLSSLVAAILLLTSSHILKSIKKLQGYIMRLGKGELPQAMAVEGSDEIAAMESSLNKLIGALSNTRDFAVEVGNGNFEANISVFDNSGEVGESLLEMRNKLSQVAQERHRQEEDSRIRLWINEGITLVNDIVNKGKDDIEELCNEFLTGVVKYSGLNQAGIMLEEKDDDEVSYLRMVATYAFDRRKYYQKRVELGDGLAGMCFWEKETIYITNVPSDYSPIASALGEASPRCVVVIPLIVDSMAIGVMELASFRVFEKVEVELFERAAGILAARLLGLRTSIATARLLEQTKMQAQELAAQEEELRQNLEELHATQEAFEHREELLHQQMADMESQIEQVRNEANTERANFLERIAVHKRTIDAFGEAFLLAEFDLKGNLEWANSRFCQTFGVDLDFIELFNMILCEHVINKEEELKRWEALRRNEAYVGPLFLFVGTRTVHLTASYQPVRGVEVKGSHVFFSAAVVGESFESDVTPSHKPATVTFETADS</sequence>
<dbReference type="SMART" id="SM01358">
    <property type="entry name" value="HBM"/>
    <property type="match status" value="1"/>
</dbReference>
<feature type="transmembrane region" description="Helical" evidence="2">
    <location>
        <begin position="12"/>
        <end position="34"/>
    </location>
</feature>
<feature type="domain" description="HAMP" evidence="3">
    <location>
        <begin position="297"/>
        <end position="349"/>
    </location>
</feature>